<keyword evidence="1" id="KW-0472">Membrane</keyword>
<keyword evidence="1" id="KW-1133">Transmembrane helix</keyword>
<proteinExistence type="predicted"/>
<protein>
    <submittedName>
        <fullName evidence="2">Uncharacterized protein</fullName>
    </submittedName>
</protein>
<dbReference type="AlphaFoldDB" id="K6WFU0"/>
<gene>
    <name evidence="2" type="ORF">GORHZ_121_00350</name>
</gene>
<name>K6WFU0_9ACTN</name>
<keyword evidence="1" id="KW-0812">Transmembrane</keyword>
<sequence length="166" mass="17884">MGVLRYGDTRGHRHFGRLAGVLNLVMSVGSVLLSGAAGVARAPVPLQRELTTELRETNDAAIALLAGLSVHLEAVLHHVREAEFEWSGRGHDPTRSSLEACARELAAFNADVEEIARHAERYQDVARRIDGDVDPFAVSDRAVGDVQDGIVGVAGRIQRLSRSTAN</sequence>
<reference evidence="2 3" key="1">
    <citation type="submission" date="2012-08" db="EMBL/GenBank/DDBJ databases">
        <title>Whole genome shotgun sequence of Gordonia rhizosphera NBRC 16068.</title>
        <authorList>
            <person name="Takarada H."/>
            <person name="Isaki S."/>
            <person name="Hosoyama A."/>
            <person name="Tsuchikane K."/>
            <person name="Katsumata H."/>
            <person name="Baba S."/>
            <person name="Ohji S."/>
            <person name="Yamazaki S."/>
            <person name="Fujita N."/>
        </authorList>
    </citation>
    <scope>NUCLEOTIDE SEQUENCE [LARGE SCALE GENOMIC DNA]</scope>
    <source>
        <strain evidence="2 3">NBRC 16068</strain>
    </source>
</reference>
<organism evidence="2 3">
    <name type="scientific">Gordonia rhizosphera NBRC 16068</name>
    <dbReference type="NCBI Taxonomy" id="1108045"/>
    <lineage>
        <taxon>Bacteria</taxon>
        <taxon>Bacillati</taxon>
        <taxon>Actinomycetota</taxon>
        <taxon>Actinomycetes</taxon>
        <taxon>Mycobacteriales</taxon>
        <taxon>Gordoniaceae</taxon>
        <taxon>Gordonia</taxon>
    </lineage>
</organism>
<dbReference type="STRING" id="1108045.GORHZ_121_00350"/>
<evidence type="ECO:0000256" key="1">
    <source>
        <dbReference type="SAM" id="Phobius"/>
    </source>
</evidence>
<dbReference type="EMBL" id="BAHC01000121">
    <property type="protein sequence ID" value="GAB91042.1"/>
    <property type="molecule type" value="Genomic_DNA"/>
</dbReference>
<evidence type="ECO:0000313" key="3">
    <source>
        <dbReference type="Proteomes" id="UP000008363"/>
    </source>
</evidence>
<feature type="transmembrane region" description="Helical" evidence="1">
    <location>
        <begin position="21"/>
        <end position="40"/>
    </location>
</feature>
<dbReference type="Proteomes" id="UP000008363">
    <property type="component" value="Unassembled WGS sequence"/>
</dbReference>
<keyword evidence="3" id="KW-1185">Reference proteome</keyword>
<accession>K6WFU0</accession>
<comment type="caution">
    <text evidence="2">The sequence shown here is derived from an EMBL/GenBank/DDBJ whole genome shotgun (WGS) entry which is preliminary data.</text>
</comment>
<evidence type="ECO:0000313" key="2">
    <source>
        <dbReference type="EMBL" id="GAB91042.1"/>
    </source>
</evidence>